<comment type="caution">
    <text evidence="1">The sequence shown here is derived from an EMBL/GenBank/DDBJ whole genome shotgun (WGS) entry which is preliminary data.</text>
</comment>
<accession>A0ACC5R3J5</accession>
<keyword evidence="2" id="KW-1185">Reference proteome</keyword>
<evidence type="ECO:0000313" key="1">
    <source>
        <dbReference type="EMBL" id="MBK1867241.1"/>
    </source>
</evidence>
<gene>
    <name evidence="1" type="ORF">JHL16_12870</name>
</gene>
<organism evidence="1 2">
    <name type="scientific">Taklimakanibacter albus</name>
    <dbReference type="NCBI Taxonomy" id="2800327"/>
    <lineage>
        <taxon>Bacteria</taxon>
        <taxon>Pseudomonadati</taxon>
        <taxon>Pseudomonadota</taxon>
        <taxon>Alphaproteobacteria</taxon>
        <taxon>Hyphomicrobiales</taxon>
        <taxon>Aestuariivirgaceae</taxon>
        <taxon>Taklimakanibacter</taxon>
    </lineage>
</organism>
<proteinExistence type="predicted"/>
<keyword evidence="1" id="KW-0413">Isomerase</keyword>
<reference evidence="1" key="1">
    <citation type="submission" date="2021-01" db="EMBL/GenBank/DDBJ databases">
        <authorList>
            <person name="Sun Q."/>
        </authorList>
    </citation>
    <scope>NUCLEOTIDE SEQUENCE</scope>
    <source>
        <strain evidence="1">YIM B02566</strain>
    </source>
</reference>
<evidence type="ECO:0000313" key="2">
    <source>
        <dbReference type="Proteomes" id="UP000616151"/>
    </source>
</evidence>
<dbReference type="EMBL" id="JAENHL010000007">
    <property type="protein sequence ID" value="MBK1867241.1"/>
    <property type="molecule type" value="Genomic_DNA"/>
</dbReference>
<sequence>MAVEASPFGVNTYSYMYAMSAVDCLRHLMKEGYRSFELMMFPGHLWPSELSKPERLALRRLVDAEEITISGLNQPNMDLNLTGATPEMRAYTLALMRGGLELAADLGAPALIIGPGKPNGLLSLPRETTLSWFHDGLATLNAVGKRLGVQLLVENMPMSILPRAANLMTALAEHGDDGIGIAYDIANAAFLQEDLAESLELLKPRLKAVHLSDTRADVPEHRAFDTPHGIVPLETLARSITDLDLGSVLVFEIISTNPDADLKQSAAALTRRL</sequence>
<dbReference type="Proteomes" id="UP000616151">
    <property type="component" value="Unassembled WGS sequence"/>
</dbReference>
<protein>
    <submittedName>
        <fullName evidence="1">Sugar phosphate isomerase/epimerase</fullName>
    </submittedName>
</protein>
<name>A0ACC5R3J5_9HYPH</name>